<dbReference type="HOGENOM" id="CLU_001645_9_4_1"/>
<keyword evidence="7" id="KW-1185">Reference proteome</keyword>
<dbReference type="PANTHER" id="PTHR46900:SF2">
    <property type="entry name" value="TYROSINE-PROTEIN PHOSPHATASE NON-RECEPTOR TYPE 13"/>
    <property type="match status" value="1"/>
</dbReference>
<dbReference type="EMBL" id="KB201602">
    <property type="protein sequence ID" value="ESO95857.1"/>
    <property type="molecule type" value="Genomic_DNA"/>
</dbReference>
<feature type="domain" description="Tyrosine specific protein phosphatases" evidence="5">
    <location>
        <begin position="252"/>
        <end position="321"/>
    </location>
</feature>
<evidence type="ECO:0008006" key="8">
    <source>
        <dbReference type="Google" id="ProtNLM"/>
    </source>
</evidence>
<protein>
    <recommendedName>
        <fullName evidence="8">Protein-tyrosine-phosphatase</fullName>
    </recommendedName>
</protein>
<evidence type="ECO:0000313" key="6">
    <source>
        <dbReference type="EMBL" id="ESO95857.1"/>
    </source>
</evidence>
<dbReference type="GO" id="GO:0005634">
    <property type="term" value="C:nucleus"/>
    <property type="evidence" value="ECO:0007669"/>
    <property type="project" value="UniProtKB-SubCell"/>
</dbReference>
<sequence>MNDSNISLLTPRDDTTDQKTPRYESPRKIPLSIPDKLTDDWLESLPLLSIREDGEEFVGEVLHSLVEKVEQEEPYEEFRNLCQLKPTDDCTASNLTDNKIKNRYRNVLPYDVNRVKLKGSKNDYINASYINIDIEDTQLRYIACQGPLPNTVDDFWLMCWQEEVSVVAMLTLDVESRRVKCHRYWPDSPIETLDICDGEYEVNLKSSQSLNDIDIRYINITHCPSGKIKHIIHLNYTTWPDHGTPQSAIPILQFLRLLHLLHTGGPIVVHCSAGIGRSGSLMTIDIALLYMEHMLPFNIFEIVKYLRQQKYGMIQTKDQYLFCYTACMQVLLSVAG</sequence>
<evidence type="ECO:0000256" key="2">
    <source>
        <dbReference type="ARBA" id="ARBA00023242"/>
    </source>
</evidence>
<dbReference type="InterPro" id="IPR000242">
    <property type="entry name" value="PTP_cat"/>
</dbReference>
<evidence type="ECO:0000256" key="3">
    <source>
        <dbReference type="SAM" id="MobiDB-lite"/>
    </source>
</evidence>
<evidence type="ECO:0000259" key="5">
    <source>
        <dbReference type="PROSITE" id="PS50056"/>
    </source>
</evidence>
<feature type="domain" description="Tyrosine-protein phosphatase" evidence="4">
    <location>
        <begin position="74"/>
        <end position="330"/>
    </location>
</feature>
<dbReference type="InterPro" id="IPR016130">
    <property type="entry name" value="Tyr_Pase_AS"/>
</dbReference>
<feature type="compositionally biased region" description="Basic and acidic residues" evidence="3">
    <location>
        <begin position="11"/>
        <end position="27"/>
    </location>
</feature>
<dbReference type="InterPro" id="IPR029021">
    <property type="entry name" value="Prot-tyrosine_phosphatase-like"/>
</dbReference>
<dbReference type="CTD" id="20247390"/>
<dbReference type="STRING" id="225164.V4AG57"/>
<dbReference type="InterPro" id="IPR052074">
    <property type="entry name" value="NonRcpt_TyrProt_Phosphatase"/>
</dbReference>
<dbReference type="GeneID" id="20247390"/>
<keyword evidence="2" id="KW-0539">Nucleus</keyword>
<dbReference type="PROSITE" id="PS50055">
    <property type="entry name" value="TYR_PHOSPHATASE_PTP"/>
    <property type="match status" value="1"/>
</dbReference>
<feature type="region of interest" description="Disordered" evidence="3">
    <location>
        <begin position="1"/>
        <end position="29"/>
    </location>
</feature>
<comment type="subcellular location">
    <subcellularLocation>
        <location evidence="1">Nucleus</location>
    </subcellularLocation>
</comment>
<accession>V4AG57</accession>
<dbReference type="InterPro" id="IPR003595">
    <property type="entry name" value="Tyr_Pase_cat"/>
</dbReference>
<evidence type="ECO:0000256" key="1">
    <source>
        <dbReference type="ARBA" id="ARBA00004123"/>
    </source>
</evidence>
<evidence type="ECO:0000259" key="4">
    <source>
        <dbReference type="PROSITE" id="PS50055"/>
    </source>
</evidence>
<dbReference type="OMA" id="TQMRKQR"/>
<dbReference type="SMART" id="SM00404">
    <property type="entry name" value="PTPc_motif"/>
    <property type="match status" value="1"/>
</dbReference>
<dbReference type="SMART" id="SM00194">
    <property type="entry name" value="PTPc"/>
    <property type="match status" value="1"/>
</dbReference>
<dbReference type="PROSITE" id="PS00383">
    <property type="entry name" value="TYR_PHOSPHATASE_1"/>
    <property type="match status" value="1"/>
</dbReference>
<evidence type="ECO:0000313" key="7">
    <source>
        <dbReference type="Proteomes" id="UP000030746"/>
    </source>
</evidence>
<dbReference type="GO" id="GO:0004725">
    <property type="term" value="F:protein tyrosine phosphatase activity"/>
    <property type="evidence" value="ECO:0007669"/>
    <property type="project" value="InterPro"/>
</dbReference>
<gene>
    <name evidence="6" type="ORF">LOTGIDRAFT_227187</name>
</gene>
<dbReference type="Proteomes" id="UP000030746">
    <property type="component" value="Unassembled WGS sequence"/>
</dbReference>
<dbReference type="AlphaFoldDB" id="V4AG57"/>
<proteinExistence type="predicted"/>
<dbReference type="SUPFAM" id="SSF52799">
    <property type="entry name" value="(Phosphotyrosine protein) phosphatases II"/>
    <property type="match status" value="1"/>
</dbReference>
<dbReference type="PANTHER" id="PTHR46900">
    <property type="entry name" value="TYROSINE-PROTEIN PHOSPHATASE NON-RECEPTOR TYPE 13"/>
    <property type="match status" value="1"/>
</dbReference>
<dbReference type="PRINTS" id="PR00700">
    <property type="entry name" value="PRTYPHPHTASE"/>
</dbReference>
<reference evidence="6 7" key="1">
    <citation type="journal article" date="2013" name="Nature">
        <title>Insights into bilaterian evolution from three spiralian genomes.</title>
        <authorList>
            <person name="Simakov O."/>
            <person name="Marletaz F."/>
            <person name="Cho S.J."/>
            <person name="Edsinger-Gonzales E."/>
            <person name="Havlak P."/>
            <person name="Hellsten U."/>
            <person name="Kuo D.H."/>
            <person name="Larsson T."/>
            <person name="Lv J."/>
            <person name="Arendt D."/>
            <person name="Savage R."/>
            <person name="Osoegawa K."/>
            <person name="de Jong P."/>
            <person name="Grimwood J."/>
            <person name="Chapman J.A."/>
            <person name="Shapiro H."/>
            <person name="Aerts A."/>
            <person name="Otillar R.P."/>
            <person name="Terry A.Y."/>
            <person name="Boore J.L."/>
            <person name="Grigoriev I.V."/>
            <person name="Lindberg D.R."/>
            <person name="Seaver E.C."/>
            <person name="Weisblat D.A."/>
            <person name="Putnam N.H."/>
            <person name="Rokhsar D.S."/>
        </authorList>
    </citation>
    <scope>NUCLEOTIDE SEQUENCE [LARGE SCALE GENOMIC DNA]</scope>
</reference>
<dbReference type="KEGG" id="lgi:LOTGIDRAFT_227187"/>
<dbReference type="RefSeq" id="XP_009053452.1">
    <property type="nucleotide sequence ID" value="XM_009055204.1"/>
</dbReference>
<dbReference type="PROSITE" id="PS50056">
    <property type="entry name" value="TYR_PHOSPHATASE_2"/>
    <property type="match status" value="1"/>
</dbReference>
<dbReference type="InterPro" id="IPR000387">
    <property type="entry name" value="Tyr_Pase_dom"/>
</dbReference>
<dbReference type="CDD" id="cd14538">
    <property type="entry name" value="PTPc-N20_13"/>
    <property type="match status" value="1"/>
</dbReference>
<dbReference type="Pfam" id="PF00102">
    <property type="entry name" value="Y_phosphatase"/>
    <property type="match status" value="1"/>
</dbReference>
<name>V4AG57_LOTGI</name>
<organism evidence="6 7">
    <name type="scientific">Lottia gigantea</name>
    <name type="common">Giant owl limpet</name>
    <dbReference type="NCBI Taxonomy" id="225164"/>
    <lineage>
        <taxon>Eukaryota</taxon>
        <taxon>Metazoa</taxon>
        <taxon>Spiralia</taxon>
        <taxon>Lophotrochozoa</taxon>
        <taxon>Mollusca</taxon>
        <taxon>Gastropoda</taxon>
        <taxon>Patellogastropoda</taxon>
        <taxon>Lottioidea</taxon>
        <taxon>Lottiidae</taxon>
        <taxon>Lottia</taxon>
    </lineage>
</organism>
<dbReference type="Gene3D" id="3.90.190.10">
    <property type="entry name" value="Protein tyrosine phosphatase superfamily"/>
    <property type="match status" value="1"/>
</dbReference>
<dbReference type="OrthoDB" id="165498at2759"/>